<comment type="caution">
    <text evidence="1">Lacks conserved residue(s) required for the propagation of feature annotation.</text>
</comment>
<organism evidence="3 4">
    <name type="scientific">Prosthecobacter algae</name>
    <dbReference type="NCBI Taxonomy" id="1144682"/>
    <lineage>
        <taxon>Bacteria</taxon>
        <taxon>Pseudomonadati</taxon>
        <taxon>Verrucomicrobiota</taxon>
        <taxon>Verrucomicrobiia</taxon>
        <taxon>Verrucomicrobiales</taxon>
        <taxon>Verrucomicrobiaceae</taxon>
        <taxon>Prosthecobacter</taxon>
    </lineage>
</organism>
<dbReference type="Proteomes" id="UP001499852">
    <property type="component" value="Unassembled WGS sequence"/>
</dbReference>
<reference evidence="4" key="1">
    <citation type="journal article" date="2019" name="Int. J. Syst. Evol. Microbiol.">
        <title>The Global Catalogue of Microorganisms (GCM) 10K type strain sequencing project: providing services to taxonomists for standard genome sequencing and annotation.</title>
        <authorList>
            <consortium name="The Broad Institute Genomics Platform"/>
            <consortium name="The Broad Institute Genome Sequencing Center for Infectious Disease"/>
            <person name="Wu L."/>
            <person name="Ma J."/>
        </authorList>
    </citation>
    <scope>NUCLEOTIDE SEQUENCE [LARGE SCALE GENOMIC DNA]</scope>
    <source>
        <strain evidence="4">JCM 18053</strain>
    </source>
</reference>
<evidence type="ECO:0000313" key="4">
    <source>
        <dbReference type="Proteomes" id="UP001499852"/>
    </source>
</evidence>
<accession>A0ABP9PMX9</accession>
<sequence length="158" mass="17149">MESSLPTASAPLRVLLAEESLPFRRLIREALVSFRGCQVDETPSAERAFEMALSRPYQLFIFALTLPDMSGILLDSLLSRAYPLAHPGSHTAPPVIFMVRGEDSATHPNLTRSARVRGVLPYPPKLDLLLSLTTGLLPDTLPPLPPILSPPAPPPNVP</sequence>
<dbReference type="PROSITE" id="PS50110">
    <property type="entry name" value="RESPONSE_REGULATORY"/>
    <property type="match status" value="1"/>
</dbReference>
<dbReference type="InterPro" id="IPR011006">
    <property type="entry name" value="CheY-like_superfamily"/>
</dbReference>
<dbReference type="Gene3D" id="3.40.50.2300">
    <property type="match status" value="1"/>
</dbReference>
<keyword evidence="4" id="KW-1185">Reference proteome</keyword>
<dbReference type="RefSeq" id="WP_345738853.1">
    <property type="nucleotide sequence ID" value="NZ_BAABIA010000013.1"/>
</dbReference>
<evidence type="ECO:0000259" key="2">
    <source>
        <dbReference type="PROSITE" id="PS50110"/>
    </source>
</evidence>
<name>A0ABP9PMX9_9BACT</name>
<dbReference type="SMART" id="SM00448">
    <property type="entry name" value="REC"/>
    <property type="match status" value="1"/>
</dbReference>
<evidence type="ECO:0000313" key="3">
    <source>
        <dbReference type="EMBL" id="GAA5149322.1"/>
    </source>
</evidence>
<dbReference type="CDD" id="cd00156">
    <property type="entry name" value="REC"/>
    <property type="match status" value="1"/>
</dbReference>
<comment type="caution">
    <text evidence="3">The sequence shown here is derived from an EMBL/GenBank/DDBJ whole genome shotgun (WGS) entry which is preliminary data.</text>
</comment>
<dbReference type="EMBL" id="BAABIA010000013">
    <property type="protein sequence ID" value="GAA5149322.1"/>
    <property type="molecule type" value="Genomic_DNA"/>
</dbReference>
<feature type="domain" description="Response regulatory" evidence="2">
    <location>
        <begin position="13"/>
        <end position="137"/>
    </location>
</feature>
<dbReference type="SUPFAM" id="SSF52172">
    <property type="entry name" value="CheY-like"/>
    <property type="match status" value="1"/>
</dbReference>
<proteinExistence type="predicted"/>
<evidence type="ECO:0000256" key="1">
    <source>
        <dbReference type="PROSITE-ProRule" id="PRU00169"/>
    </source>
</evidence>
<protein>
    <recommendedName>
        <fullName evidence="2">Response regulatory domain-containing protein</fullName>
    </recommendedName>
</protein>
<gene>
    <name evidence="3" type="ORF">GCM10023213_46840</name>
</gene>
<dbReference type="InterPro" id="IPR001789">
    <property type="entry name" value="Sig_transdc_resp-reg_receiver"/>
</dbReference>